<evidence type="ECO:0000256" key="2">
    <source>
        <dbReference type="ARBA" id="ARBA00022475"/>
    </source>
</evidence>
<keyword evidence="2" id="KW-1003">Cell membrane</keyword>
<evidence type="ECO:0000313" key="11">
    <source>
        <dbReference type="Proteomes" id="UP000230184"/>
    </source>
</evidence>
<feature type="transmembrane region" description="Helical" evidence="8">
    <location>
        <begin position="5"/>
        <end position="22"/>
    </location>
</feature>
<comment type="subcellular location">
    <subcellularLocation>
        <location evidence="1">Cell membrane</location>
        <topology evidence="1">Multi-pass membrane protein</topology>
    </subcellularLocation>
</comment>
<evidence type="ECO:0000259" key="9">
    <source>
        <dbReference type="Pfam" id="PF13231"/>
    </source>
</evidence>
<dbReference type="InterPro" id="IPR050297">
    <property type="entry name" value="LipidA_mod_glycosyltrf_83"/>
</dbReference>
<keyword evidence="3" id="KW-0328">Glycosyltransferase</keyword>
<dbReference type="GO" id="GO:0005886">
    <property type="term" value="C:plasma membrane"/>
    <property type="evidence" value="ECO:0007669"/>
    <property type="project" value="UniProtKB-SubCell"/>
</dbReference>
<organism evidence="10 11">
    <name type="scientific">Candidatus Roizmanbacteria bacterium CG07_land_8_20_14_0_80_34_15</name>
    <dbReference type="NCBI Taxonomy" id="1974849"/>
    <lineage>
        <taxon>Bacteria</taxon>
        <taxon>Candidatus Roizmaniibacteriota</taxon>
    </lineage>
</organism>
<keyword evidence="4" id="KW-0808">Transferase</keyword>
<feature type="transmembrane region" description="Helical" evidence="8">
    <location>
        <begin position="310"/>
        <end position="328"/>
    </location>
</feature>
<name>A0A2M6YVA3_9BACT</name>
<dbReference type="PANTHER" id="PTHR33908">
    <property type="entry name" value="MANNOSYLTRANSFERASE YKCB-RELATED"/>
    <property type="match status" value="1"/>
</dbReference>
<dbReference type="Pfam" id="PF13231">
    <property type="entry name" value="PMT_2"/>
    <property type="match status" value="1"/>
</dbReference>
<gene>
    <name evidence="10" type="ORF">COT02_00845</name>
</gene>
<feature type="transmembrane region" description="Helical" evidence="8">
    <location>
        <begin position="158"/>
        <end position="187"/>
    </location>
</feature>
<feature type="transmembrane region" description="Helical" evidence="8">
    <location>
        <begin position="358"/>
        <end position="377"/>
    </location>
</feature>
<evidence type="ECO:0000256" key="4">
    <source>
        <dbReference type="ARBA" id="ARBA00022679"/>
    </source>
</evidence>
<evidence type="ECO:0000256" key="6">
    <source>
        <dbReference type="ARBA" id="ARBA00022989"/>
    </source>
</evidence>
<feature type="transmembrane region" description="Helical" evidence="8">
    <location>
        <begin position="83"/>
        <end position="101"/>
    </location>
</feature>
<keyword evidence="6 8" id="KW-1133">Transmembrane helix</keyword>
<comment type="caution">
    <text evidence="10">The sequence shown here is derived from an EMBL/GenBank/DDBJ whole genome shotgun (WGS) entry which is preliminary data.</text>
</comment>
<accession>A0A2M6YVA3</accession>
<dbReference type="InterPro" id="IPR038731">
    <property type="entry name" value="RgtA/B/C-like"/>
</dbReference>
<dbReference type="Proteomes" id="UP000230184">
    <property type="component" value="Unassembled WGS sequence"/>
</dbReference>
<keyword evidence="7 8" id="KW-0472">Membrane</keyword>
<dbReference type="AlphaFoldDB" id="A0A2M6YVA3"/>
<dbReference type="EMBL" id="PEWY01000019">
    <property type="protein sequence ID" value="PIU37443.1"/>
    <property type="molecule type" value="Genomic_DNA"/>
</dbReference>
<evidence type="ECO:0000313" key="10">
    <source>
        <dbReference type="EMBL" id="PIU37443.1"/>
    </source>
</evidence>
<feature type="domain" description="Glycosyltransferase RgtA/B/C/D-like" evidence="9">
    <location>
        <begin position="64"/>
        <end position="215"/>
    </location>
</feature>
<keyword evidence="5 8" id="KW-0812">Transmembrane</keyword>
<evidence type="ECO:0000256" key="1">
    <source>
        <dbReference type="ARBA" id="ARBA00004651"/>
    </source>
</evidence>
<proteinExistence type="predicted"/>
<feature type="transmembrane region" description="Helical" evidence="8">
    <location>
        <begin position="199"/>
        <end position="219"/>
    </location>
</feature>
<dbReference type="GO" id="GO:0016763">
    <property type="term" value="F:pentosyltransferase activity"/>
    <property type="evidence" value="ECO:0007669"/>
    <property type="project" value="TreeGrafter"/>
</dbReference>
<evidence type="ECO:0000256" key="8">
    <source>
        <dbReference type="SAM" id="Phobius"/>
    </source>
</evidence>
<evidence type="ECO:0000256" key="7">
    <source>
        <dbReference type="ARBA" id="ARBA00023136"/>
    </source>
</evidence>
<reference evidence="11" key="1">
    <citation type="submission" date="2017-09" db="EMBL/GenBank/DDBJ databases">
        <title>Depth-based differentiation of microbial function through sediment-hosted aquifers and enrichment of novel symbionts in the deep terrestrial subsurface.</title>
        <authorList>
            <person name="Probst A.J."/>
            <person name="Ladd B."/>
            <person name="Jarett J.K."/>
            <person name="Geller-Mcgrath D.E."/>
            <person name="Sieber C.M.K."/>
            <person name="Emerson J.B."/>
            <person name="Anantharaman K."/>
            <person name="Thomas B.C."/>
            <person name="Malmstrom R."/>
            <person name="Stieglmeier M."/>
            <person name="Klingl A."/>
            <person name="Woyke T."/>
            <person name="Ryan C.M."/>
            <person name="Banfield J.F."/>
        </authorList>
    </citation>
    <scope>NUCLEOTIDE SEQUENCE [LARGE SCALE GENOMIC DNA]</scope>
</reference>
<feature type="transmembrane region" description="Helical" evidence="8">
    <location>
        <begin position="334"/>
        <end position="351"/>
    </location>
</feature>
<dbReference type="PANTHER" id="PTHR33908:SF11">
    <property type="entry name" value="MEMBRANE PROTEIN"/>
    <property type="match status" value="1"/>
</dbReference>
<feature type="transmembrane region" description="Helical" evidence="8">
    <location>
        <begin position="58"/>
        <end position="76"/>
    </location>
</feature>
<protein>
    <recommendedName>
        <fullName evidence="9">Glycosyltransferase RgtA/B/C/D-like domain-containing protein</fullName>
    </recommendedName>
</protein>
<feature type="transmembrane region" description="Helical" evidence="8">
    <location>
        <begin position="284"/>
        <end position="303"/>
    </location>
</feature>
<sequence>MKRYIVVIFIFIGILFLRFWKVPELFNFTFSEEMQAVMAWEQIKNFHPIWIGVSAANINYYLGPGFTYLNAILFYFSKGDPVILSYFSALLGFVTVISLFYITNNLFSKNIAIFSSIIYGCSTLINLHDRRFWNPTPIPFITLWLIFSLIKAKQNTNWYIATAILIGLIFHTHLSLLFLLIPTSFSILQNIKKIKLTTWATMIFCYLVVTSPLIVFDFVHNFDNLLMPYRTLTGEKKADLYAFSVTDTISHAKELLSALGRIWFIKMNTNPQDEVILESHMNKTSGNIIFSLISLVALGWFFLKNRQKDFQIFFIALLTIISAFIFYPSYNPEYYLMSFITLMTIVIGYWLNSLPKSLSLVLIGLFIFVNVLTTVTLSDKYGLTVRKQLVIQTMTAIKSQDFSLETEGVLPNKQFSYAGWRYLFKTYGRTPSQSNVDQVLSWIYPDEVSQKKIKFKVIVSDTIKLSFKEKPLATFHSGDYYSYVIDN</sequence>
<evidence type="ECO:0000256" key="5">
    <source>
        <dbReference type="ARBA" id="ARBA00022692"/>
    </source>
</evidence>
<evidence type="ECO:0000256" key="3">
    <source>
        <dbReference type="ARBA" id="ARBA00022676"/>
    </source>
</evidence>
<dbReference type="GO" id="GO:0009103">
    <property type="term" value="P:lipopolysaccharide biosynthetic process"/>
    <property type="evidence" value="ECO:0007669"/>
    <property type="project" value="UniProtKB-ARBA"/>
</dbReference>